<reference evidence="1 2" key="1">
    <citation type="submission" date="2019-07" db="EMBL/GenBank/DDBJ databases">
        <title>Draft genome assembly of a fouling barnacle, Amphibalanus amphitrite (Darwin, 1854): The first reference genome for Thecostraca.</title>
        <authorList>
            <person name="Kim W."/>
        </authorList>
    </citation>
    <scope>NUCLEOTIDE SEQUENCE [LARGE SCALE GENOMIC DNA]</scope>
    <source>
        <strain evidence="1">SNU_AA5</strain>
        <tissue evidence="1">Soma without cirri and trophi</tissue>
    </source>
</reference>
<dbReference type="AlphaFoldDB" id="A0A6A4V2N4"/>
<dbReference type="EMBL" id="VIIS01002074">
    <property type="protein sequence ID" value="KAF0288906.1"/>
    <property type="molecule type" value="Genomic_DNA"/>
</dbReference>
<name>A0A6A4V2N4_AMPAM</name>
<organism evidence="1 2">
    <name type="scientific">Amphibalanus amphitrite</name>
    <name type="common">Striped barnacle</name>
    <name type="synonym">Balanus amphitrite</name>
    <dbReference type="NCBI Taxonomy" id="1232801"/>
    <lineage>
        <taxon>Eukaryota</taxon>
        <taxon>Metazoa</taxon>
        <taxon>Ecdysozoa</taxon>
        <taxon>Arthropoda</taxon>
        <taxon>Crustacea</taxon>
        <taxon>Multicrustacea</taxon>
        <taxon>Cirripedia</taxon>
        <taxon>Thoracica</taxon>
        <taxon>Thoracicalcarea</taxon>
        <taxon>Balanomorpha</taxon>
        <taxon>Balanoidea</taxon>
        <taxon>Balanidae</taxon>
        <taxon>Amphibalaninae</taxon>
        <taxon>Amphibalanus</taxon>
    </lineage>
</organism>
<accession>A0A6A4V2N4</accession>
<sequence>MKREMEGKMRQKNVLVFLLGSTLVLTTFAAITLWMGARETQCPIDEDTLNAERLEVARQEAVRQETIRERQEECNAEIARVKEEAQSRIDWLQRHMWYNQALSMALVMVVTVAVTRREQLVKTVVSTLFTMLWMGWRTLVKSHPRWNTSAGPRLALSENETQGAETSLGSDFVKRTVGRGDLLPYITPWQPAGVTVTP</sequence>
<comment type="caution">
    <text evidence="1">The sequence shown here is derived from an EMBL/GenBank/DDBJ whole genome shotgun (WGS) entry which is preliminary data.</text>
</comment>
<keyword evidence="2" id="KW-1185">Reference proteome</keyword>
<proteinExistence type="predicted"/>
<evidence type="ECO:0000313" key="1">
    <source>
        <dbReference type="EMBL" id="KAF0288906.1"/>
    </source>
</evidence>
<dbReference type="Proteomes" id="UP000440578">
    <property type="component" value="Unassembled WGS sequence"/>
</dbReference>
<protein>
    <submittedName>
        <fullName evidence="1">Uncharacterized protein</fullName>
    </submittedName>
</protein>
<evidence type="ECO:0000313" key="2">
    <source>
        <dbReference type="Proteomes" id="UP000440578"/>
    </source>
</evidence>
<gene>
    <name evidence="1" type="ORF">FJT64_012794</name>
</gene>